<dbReference type="Proteomes" id="UP000005240">
    <property type="component" value="Unassembled WGS sequence"/>
</dbReference>
<dbReference type="GO" id="GO:0005634">
    <property type="term" value="C:nucleus"/>
    <property type="evidence" value="ECO:0007669"/>
    <property type="project" value="TreeGrafter"/>
</dbReference>
<dbReference type="GO" id="GO:0005524">
    <property type="term" value="F:ATP binding"/>
    <property type="evidence" value="ECO:0007669"/>
    <property type="project" value="UniProtKB-KW"/>
</dbReference>
<dbReference type="VEuPathDB" id="FungiDB:PTTG_29467"/>
<accession>A0A180G412</accession>
<dbReference type="GO" id="GO:0016787">
    <property type="term" value="F:hydrolase activity"/>
    <property type="evidence" value="ECO:0007669"/>
    <property type="project" value="UniProtKB-KW"/>
</dbReference>
<dbReference type="Pfam" id="PF00176">
    <property type="entry name" value="SNF2-rel_dom"/>
    <property type="match status" value="1"/>
</dbReference>
<name>A0A180G412_PUCT1</name>
<dbReference type="EMBL" id="ADAS02000453">
    <property type="protein sequence ID" value="OAV87340.1"/>
    <property type="molecule type" value="Genomic_DNA"/>
</dbReference>
<reference evidence="5" key="1">
    <citation type="submission" date="2009-11" db="EMBL/GenBank/DDBJ databases">
        <authorList>
            <consortium name="The Broad Institute Genome Sequencing Platform"/>
            <person name="Ward D."/>
            <person name="Feldgarden M."/>
            <person name="Earl A."/>
            <person name="Young S.K."/>
            <person name="Zeng Q."/>
            <person name="Koehrsen M."/>
            <person name="Alvarado L."/>
            <person name="Berlin A."/>
            <person name="Bochicchio J."/>
            <person name="Borenstein D."/>
            <person name="Chapman S.B."/>
            <person name="Chen Z."/>
            <person name="Engels R."/>
            <person name="Freedman E."/>
            <person name="Gellesch M."/>
            <person name="Goldberg J."/>
            <person name="Griggs A."/>
            <person name="Gujja S."/>
            <person name="Heilman E."/>
            <person name="Heiman D."/>
            <person name="Hepburn T."/>
            <person name="Howarth C."/>
            <person name="Jen D."/>
            <person name="Larson L."/>
            <person name="Lewis B."/>
            <person name="Mehta T."/>
            <person name="Park D."/>
            <person name="Pearson M."/>
            <person name="Roberts A."/>
            <person name="Saif S."/>
            <person name="Shea T."/>
            <person name="Shenoy N."/>
            <person name="Sisk P."/>
            <person name="Stolte C."/>
            <person name="Sykes S."/>
            <person name="Thomson T."/>
            <person name="Walk T."/>
            <person name="White J."/>
            <person name="Yandava C."/>
            <person name="Izard J."/>
            <person name="Baranova O.V."/>
            <person name="Blanton J.M."/>
            <person name="Tanner A.C."/>
            <person name="Dewhirst F.E."/>
            <person name="Haas B."/>
            <person name="Nusbaum C."/>
            <person name="Birren B."/>
        </authorList>
    </citation>
    <scope>NUCLEOTIDE SEQUENCE [LARGE SCALE GENOMIC DNA]</scope>
    <source>
        <strain evidence="5">1-1 BBBD Race 1</strain>
    </source>
</reference>
<dbReference type="AlphaFoldDB" id="A0A180G412"/>
<keyword evidence="2" id="KW-0378">Hydrolase</keyword>
<dbReference type="PANTHER" id="PTHR45626">
    <property type="entry name" value="TRANSCRIPTION TERMINATION FACTOR 2-RELATED"/>
    <property type="match status" value="1"/>
</dbReference>
<dbReference type="PANTHER" id="PTHR45626:SF22">
    <property type="entry name" value="DNA REPAIR PROTEIN RAD5"/>
    <property type="match status" value="1"/>
</dbReference>
<evidence type="ECO:0000313" key="5">
    <source>
        <dbReference type="EMBL" id="OAV87340.1"/>
    </source>
</evidence>
<evidence type="ECO:0000259" key="4">
    <source>
        <dbReference type="Pfam" id="PF00176"/>
    </source>
</evidence>
<evidence type="ECO:0000313" key="6">
    <source>
        <dbReference type="EnsemblFungi" id="PTTG_29467-t43_1-p1"/>
    </source>
</evidence>
<dbReference type="SUPFAM" id="SSF52540">
    <property type="entry name" value="P-loop containing nucleoside triphosphate hydrolases"/>
    <property type="match status" value="1"/>
</dbReference>
<reference evidence="6" key="4">
    <citation type="submission" date="2025-05" db="UniProtKB">
        <authorList>
            <consortium name="EnsemblFungi"/>
        </authorList>
    </citation>
    <scope>IDENTIFICATION</scope>
    <source>
        <strain evidence="6">isolate 1-1 / race 1 (BBBD)</strain>
    </source>
</reference>
<proteinExistence type="predicted"/>
<dbReference type="InterPro" id="IPR050628">
    <property type="entry name" value="SNF2_RAD54_helicase_TF"/>
</dbReference>
<keyword evidence="3" id="KW-0067">ATP-binding</keyword>
<dbReference type="Gene3D" id="3.40.50.10810">
    <property type="entry name" value="Tandem AAA-ATPase domain"/>
    <property type="match status" value="1"/>
</dbReference>
<sequence>MSTCSTPVTSHKIEPTDQQLIKVRAFVVTQHARQPELWGCVFSRANNVALVQASFAAARVELTPIWNYNSSLFFEIPHVDFHQPKAGSTAKQSWLLDALQQMCTNLKPHQLTALQFLRKNDYMREAGINPMDQSTSTPSRGSILADDMGLGKILTTLTYVLATCDLAVEHHWADWVNRSAATLVVCPLSTLSNWEHEISIHFKDQAISYCIFHGPDQKNLTRQDLQSSLVVLTTYKMIGESGNRLVGNQLTVESLNLCWFRIVFDEAQ</sequence>
<reference evidence="5" key="2">
    <citation type="submission" date="2016-05" db="EMBL/GenBank/DDBJ databases">
        <title>Comparative analysis highlights variable genome content of wheat rusts and divergence of the mating loci.</title>
        <authorList>
            <person name="Cuomo C.A."/>
            <person name="Bakkeren G."/>
            <person name="Szabo L."/>
            <person name="Khalil H."/>
            <person name="Joly D."/>
            <person name="Goldberg J."/>
            <person name="Young S."/>
            <person name="Zeng Q."/>
            <person name="Fellers J."/>
        </authorList>
    </citation>
    <scope>NUCLEOTIDE SEQUENCE [LARGE SCALE GENOMIC DNA]</scope>
    <source>
        <strain evidence="5">1-1 BBBD Race 1</strain>
    </source>
</reference>
<keyword evidence="1" id="KW-0547">Nucleotide-binding</keyword>
<gene>
    <name evidence="5" type="ORF">PTTG_29467</name>
</gene>
<evidence type="ECO:0000256" key="2">
    <source>
        <dbReference type="ARBA" id="ARBA00022801"/>
    </source>
</evidence>
<organism evidence="5">
    <name type="scientific">Puccinia triticina (isolate 1-1 / race 1 (BBBD))</name>
    <name type="common">Brown leaf rust fungus</name>
    <dbReference type="NCBI Taxonomy" id="630390"/>
    <lineage>
        <taxon>Eukaryota</taxon>
        <taxon>Fungi</taxon>
        <taxon>Dikarya</taxon>
        <taxon>Basidiomycota</taxon>
        <taxon>Pucciniomycotina</taxon>
        <taxon>Pucciniomycetes</taxon>
        <taxon>Pucciniales</taxon>
        <taxon>Pucciniaceae</taxon>
        <taxon>Puccinia</taxon>
    </lineage>
</organism>
<reference evidence="6 7" key="3">
    <citation type="journal article" date="2017" name="G3 (Bethesda)">
        <title>Comparative analysis highlights variable genome content of wheat rusts and divergence of the mating loci.</title>
        <authorList>
            <person name="Cuomo C.A."/>
            <person name="Bakkeren G."/>
            <person name="Khalil H.B."/>
            <person name="Panwar V."/>
            <person name="Joly D."/>
            <person name="Linning R."/>
            <person name="Sakthikumar S."/>
            <person name="Song X."/>
            <person name="Adiconis X."/>
            <person name="Fan L."/>
            <person name="Goldberg J.M."/>
            <person name="Levin J.Z."/>
            <person name="Young S."/>
            <person name="Zeng Q."/>
            <person name="Anikster Y."/>
            <person name="Bruce M."/>
            <person name="Wang M."/>
            <person name="Yin C."/>
            <person name="McCallum B."/>
            <person name="Szabo L.J."/>
            <person name="Hulbert S."/>
            <person name="Chen X."/>
            <person name="Fellers J.P."/>
        </authorList>
    </citation>
    <scope>NUCLEOTIDE SEQUENCE</scope>
    <source>
        <strain evidence="7">Isolate 1-1 / race 1 (BBBD)</strain>
        <strain evidence="6">isolate 1-1 / race 1 (BBBD)</strain>
    </source>
</reference>
<dbReference type="GO" id="GO:0008094">
    <property type="term" value="F:ATP-dependent activity, acting on DNA"/>
    <property type="evidence" value="ECO:0007669"/>
    <property type="project" value="TreeGrafter"/>
</dbReference>
<evidence type="ECO:0000256" key="1">
    <source>
        <dbReference type="ARBA" id="ARBA00022741"/>
    </source>
</evidence>
<keyword evidence="7" id="KW-1185">Reference proteome</keyword>
<dbReference type="InterPro" id="IPR000330">
    <property type="entry name" value="SNF2_N"/>
</dbReference>
<evidence type="ECO:0000313" key="7">
    <source>
        <dbReference type="Proteomes" id="UP000005240"/>
    </source>
</evidence>
<evidence type="ECO:0000256" key="3">
    <source>
        <dbReference type="ARBA" id="ARBA00022840"/>
    </source>
</evidence>
<dbReference type="EnsemblFungi" id="PTTG_29467-t43_1">
    <property type="protein sequence ID" value="PTTG_29467-t43_1-p1"/>
    <property type="gene ID" value="PTTG_29467"/>
</dbReference>
<dbReference type="GO" id="GO:0006281">
    <property type="term" value="P:DNA repair"/>
    <property type="evidence" value="ECO:0007669"/>
    <property type="project" value="TreeGrafter"/>
</dbReference>
<protein>
    <submittedName>
        <fullName evidence="6">SNF2_N domain-containing protein</fullName>
    </submittedName>
</protein>
<feature type="domain" description="SNF2 N-terminal" evidence="4">
    <location>
        <begin position="109"/>
        <end position="268"/>
    </location>
</feature>
<dbReference type="InterPro" id="IPR027417">
    <property type="entry name" value="P-loop_NTPase"/>
</dbReference>
<dbReference type="InterPro" id="IPR038718">
    <property type="entry name" value="SNF2-like_sf"/>
</dbReference>
<dbReference type="STRING" id="630390.A0A180G412"/>
<dbReference type="OrthoDB" id="423559at2759"/>